<reference evidence="9" key="2">
    <citation type="submission" date="2015-03" db="EMBL/GenBank/DDBJ databases">
        <title>Genome sequence of Paenibacillus beijingensis strain DSM 24997T.</title>
        <authorList>
            <person name="Kwak Y."/>
            <person name="Shin J.-H."/>
        </authorList>
    </citation>
    <scope>NUCLEOTIDE SEQUENCE [LARGE SCALE GENOMIC DNA]</scope>
    <source>
        <strain evidence="9">DSM 24997</strain>
    </source>
</reference>
<dbReference type="EC" id="1.3.1.76" evidence="2"/>
<evidence type="ECO:0000313" key="9">
    <source>
        <dbReference type="Proteomes" id="UP000032633"/>
    </source>
</evidence>
<evidence type="ECO:0000256" key="6">
    <source>
        <dbReference type="ARBA" id="ARBA00047561"/>
    </source>
</evidence>
<dbReference type="Proteomes" id="UP000032633">
    <property type="component" value="Chromosome"/>
</dbReference>
<dbReference type="SUPFAM" id="SSF75615">
    <property type="entry name" value="Siroheme synthase middle domains-like"/>
    <property type="match status" value="1"/>
</dbReference>
<dbReference type="Pfam" id="PF14824">
    <property type="entry name" value="Sirohm_synth_M"/>
    <property type="match status" value="1"/>
</dbReference>
<sequence>MGGYPVILKLEGIRCVVIGGGAVAERKTAGLLDAGADIVIVVSPSLTLQLRKLAESGRITAEIKEYEQSDIRGAGLVFAATDSREVNARVASDAARAGVMVNTADEGSGGSFITPAVVRRGDLLLAVTTSGASPALAAHIRQELEHRYGPRYEAALRDLKRLREELKKLVPDAVKRKELLREAAQRMNAELTASEVHAVRERNPGDADVEQH</sequence>
<reference evidence="8 9" key="1">
    <citation type="journal article" date="2015" name="J. Biotechnol.">
        <title>Complete genome sequence of Paenibacillus beijingensis 7188(T) (=DSM 24997(T)), a novel rhizobacterium from jujube garden soil.</title>
        <authorList>
            <person name="Kwak Y."/>
            <person name="Shin J.H."/>
        </authorList>
    </citation>
    <scope>NUCLEOTIDE SEQUENCE [LARGE SCALE GENOMIC DNA]</scope>
    <source>
        <strain evidence="8 9">DSM 24997</strain>
    </source>
</reference>
<evidence type="ECO:0000256" key="5">
    <source>
        <dbReference type="ARBA" id="ARBA00023244"/>
    </source>
</evidence>
<comment type="catalytic activity">
    <reaction evidence="6">
        <text>precorrin-2 + NAD(+) = sirohydrochlorin + NADH + 2 H(+)</text>
        <dbReference type="Rhea" id="RHEA:15613"/>
        <dbReference type="ChEBI" id="CHEBI:15378"/>
        <dbReference type="ChEBI" id="CHEBI:57540"/>
        <dbReference type="ChEBI" id="CHEBI:57945"/>
        <dbReference type="ChEBI" id="CHEBI:58351"/>
        <dbReference type="ChEBI" id="CHEBI:58827"/>
        <dbReference type="EC" id="1.3.1.76"/>
    </reaction>
</comment>
<dbReference type="RefSeq" id="WP_045671475.1">
    <property type="nucleotide sequence ID" value="NZ_CP011058.1"/>
</dbReference>
<dbReference type="PANTHER" id="PTHR35330:SF1">
    <property type="entry name" value="SIROHEME BIOSYNTHESIS PROTEIN MET8"/>
    <property type="match status" value="1"/>
</dbReference>
<dbReference type="Gene3D" id="1.10.8.610">
    <property type="entry name" value="SirC, precorrin-2 dehydrogenase, C-terminal helical domain-like"/>
    <property type="match status" value="1"/>
</dbReference>
<dbReference type="GO" id="GO:0004325">
    <property type="term" value="F:ferrochelatase activity"/>
    <property type="evidence" value="ECO:0007669"/>
    <property type="project" value="InterPro"/>
</dbReference>
<accession>A0A0D5NM19</accession>
<dbReference type="SUPFAM" id="SSF51735">
    <property type="entry name" value="NAD(P)-binding Rossmann-fold domains"/>
    <property type="match status" value="1"/>
</dbReference>
<dbReference type="KEGG" id="pbj:VN24_17655"/>
<dbReference type="UniPathway" id="UPA00262">
    <property type="reaction ID" value="UER00222"/>
</dbReference>
<dbReference type="InterPro" id="IPR028161">
    <property type="entry name" value="Met8-like"/>
</dbReference>
<dbReference type="AlphaFoldDB" id="A0A0D5NM19"/>
<dbReference type="GO" id="GO:0043115">
    <property type="term" value="F:precorrin-2 dehydrogenase activity"/>
    <property type="evidence" value="ECO:0007669"/>
    <property type="project" value="UniProtKB-EC"/>
</dbReference>
<protein>
    <recommendedName>
        <fullName evidence="2">precorrin-2 dehydrogenase</fullName>
        <ecNumber evidence="2">1.3.1.76</ecNumber>
    </recommendedName>
</protein>
<evidence type="ECO:0000256" key="4">
    <source>
        <dbReference type="ARBA" id="ARBA00023027"/>
    </source>
</evidence>
<dbReference type="STRING" id="1126833.VN24_17655"/>
<gene>
    <name evidence="8" type="ORF">VN24_17655</name>
</gene>
<evidence type="ECO:0000256" key="3">
    <source>
        <dbReference type="ARBA" id="ARBA00023002"/>
    </source>
</evidence>
<keyword evidence="3" id="KW-0560">Oxidoreductase</keyword>
<comment type="pathway">
    <text evidence="1">Porphyrin-containing compound metabolism; siroheme biosynthesis; sirohydrochlorin from precorrin-2: step 1/1.</text>
</comment>
<evidence type="ECO:0000256" key="1">
    <source>
        <dbReference type="ARBA" id="ARBA00005010"/>
    </source>
</evidence>
<evidence type="ECO:0000313" key="8">
    <source>
        <dbReference type="EMBL" id="AJY76047.1"/>
    </source>
</evidence>
<evidence type="ECO:0000259" key="7">
    <source>
        <dbReference type="Pfam" id="PF14824"/>
    </source>
</evidence>
<dbReference type="HOGENOM" id="CLU_011276_8_1_9"/>
<dbReference type="NCBIfam" id="TIGR01470">
    <property type="entry name" value="cysG_Nterm"/>
    <property type="match status" value="1"/>
</dbReference>
<name>A0A0D5NM19_9BACL</name>
<dbReference type="GO" id="GO:0019354">
    <property type="term" value="P:siroheme biosynthetic process"/>
    <property type="evidence" value="ECO:0007669"/>
    <property type="project" value="UniProtKB-UniPathway"/>
</dbReference>
<dbReference type="PATRIC" id="fig|1126833.4.peg.3875"/>
<feature type="domain" description="Siroheme synthase central" evidence="7">
    <location>
        <begin position="120"/>
        <end position="146"/>
    </location>
</feature>
<dbReference type="InterPro" id="IPR028281">
    <property type="entry name" value="Sirohaem_synthase_central"/>
</dbReference>
<dbReference type="Gene3D" id="3.40.50.720">
    <property type="entry name" value="NAD(P)-binding Rossmann-like Domain"/>
    <property type="match status" value="1"/>
</dbReference>
<dbReference type="EMBL" id="CP011058">
    <property type="protein sequence ID" value="AJY76047.1"/>
    <property type="molecule type" value="Genomic_DNA"/>
</dbReference>
<keyword evidence="4" id="KW-0520">NAD</keyword>
<dbReference type="PANTHER" id="PTHR35330">
    <property type="entry name" value="SIROHEME BIOSYNTHESIS PROTEIN MET8"/>
    <property type="match status" value="1"/>
</dbReference>
<dbReference type="Pfam" id="PF13241">
    <property type="entry name" value="NAD_binding_7"/>
    <property type="match status" value="1"/>
</dbReference>
<evidence type="ECO:0000256" key="2">
    <source>
        <dbReference type="ARBA" id="ARBA00012400"/>
    </source>
</evidence>
<proteinExistence type="predicted"/>
<dbReference type="InterPro" id="IPR042518">
    <property type="entry name" value="SirC_C"/>
</dbReference>
<keyword evidence="9" id="KW-1185">Reference proteome</keyword>
<dbReference type="InterPro" id="IPR006367">
    <property type="entry name" value="Sirohaem_synthase_N"/>
</dbReference>
<dbReference type="InterPro" id="IPR036291">
    <property type="entry name" value="NAD(P)-bd_dom_sf"/>
</dbReference>
<keyword evidence="5" id="KW-0627">Porphyrin biosynthesis</keyword>
<dbReference type="OrthoDB" id="9773765at2"/>
<organism evidence="8 9">
    <name type="scientific">Paenibacillus beijingensis</name>
    <dbReference type="NCBI Taxonomy" id="1126833"/>
    <lineage>
        <taxon>Bacteria</taxon>
        <taxon>Bacillati</taxon>
        <taxon>Bacillota</taxon>
        <taxon>Bacilli</taxon>
        <taxon>Bacillales</taxon>
        <taxon>Paenibacillaceae</taxon>
        <taxon>Paenibacillus</taxon>
    </lineage>
</organism>